<dbReference type="GO" id="GO:0016973">
    <property type="term" value="P:poly(A)+ mRNA export from nucleus"/>
    <property type="evidence" value="ECO:0007669"/>
    <property type="project" value="TreeGrafter"/>
</dbReference>
<dbReference type="InterPro" id="IPR015943">
    <property type="entry name" value="WD40/YVTN_repeat-like_dom_sf"/>
</dbReference>
<sequence length="1472" mass="164884">MFSPAAKKSNFSARKDRTLLGHHPPLESPTTPLAENRLSLHDNKIPNRPSTGTPAPWASRLSVLARIPPTKKGEKADNVDPVQPVFVSEFPQVVRNEQANLLQNRVRGDFCTSGGMEKETSLAWVICANRLFVWSYMSPAASRKCIVLDLPPDILGDGESGSNSCPADSWMLFIVNWDGPCKNTDKVIQQCNSAGIVLCNRQTRALLYWPDIYSEEESSPITSLASNDELKMTYSPADGKTAPNRQRQHSRPVSSSSGSSSLNSLIASAIPGGGHLCVALACGSNGELWQFYCSPTGIERKKIYQDILSLGASDGGQFLGSKGYPRSLIWRFSHSYSEETHRQFFLLTDHEIQCFTVTLSPSVTVLKLWSHEIVGADGDSGIQKNLAGQKRIWPLDLQVDSQGKVITVLIATFCKDRVSSSSYIEYSLLTMQYRSGINISLESNVPVHERVLEKKAPLQEVIPKARVEEEDFLFSMRLRVGGKPSGSSIILSGDGTATVAHYWRNSTRLYQFDLPYDAGKVLDASVFPSSDDDEDGAWAVLTEKAGVWAIPEKAVLLGGVEPPERSLSRKGSTNERSAQEERRNLSVAGNIAPRRASSEAWDAGERQRAVFPAIARPTAQDEESEALLSHLFHDFLLSGQVDGSLDKLRSAGAFERDKETNVFARVSKSIVDTLAKHWTTRGAEIVALTFLSTQLMDKQQKHQKFLQFLALSKCHEELCSGQKPQRESLQIVMEHGEKLAAMIQLRELQNLIGQNRPTGIGPPHSSSEGGISGSLWDLIQLVGERARRNTVLLMDRDNAEVFYSKVSDLKELFYCLDKQLGYIISAEMPLVVQIQRACELSDACVTLIRAATQYRNEYHMWYPSLEGLTPWYCQPVVRSGLWSIASFMLQLLNGISHLDMSRKSDFYSNLEVLAEVLLEAYSGAITAKVERNEEPKGLLDEYWTRRDALLDSLYQLVKSSVETSYQDLGEGNEEQCELILRELSSHLLSIAKRHEGYQTMWNICLDLKDTEVLRNLMHESMGPKGGFSYFVFKQLYDTKQFSKLIRLGEEFQSELATFLKQHEDLLWLHQAFLHQFFSASETLHKLALSQDDDSIVAAVEGTESHGAGMEPTLAERKRLLHLSKIAVVADNVITAASFQLFNLVGNLCLINNLLSCPAFKCNDALICSLFRRDLDEQDVNLKCMSSSILSFLDSQTHKLQRLTYNACSSWLRDDIIEGYVQIWTIRINGVNLWELPKSPHPGVLYNDVIVPTSCRKSLDMVSCCLGDRRNADSDERLKRIEADLKILKLQEEILNFLTDDEEKQKIGNRLLPPVDLIELCLKSSNQELSLRAFDVFAWTSSSFLKSNRSLLEECWRNVANQDDWETIYRTSEAEGWSDEETLQHLRETMLFQASSRCYGPEADTIEGGFDEVLPLRQENSEIPMLKDMGSSVEGILMQHKDFPEAGKLMVMAIMLEFGRVGTEMGDGPSPMQ</sequence>
<evidence type="ECO:0000256" key="3">
    <source>
        <dbReference type="ARBA" id="ARBA00022448"/>
    </source>
</evidence>
<dbReference type="PANTHER" id="PTHR13405">
    <property type="entry name" value="NUCLEAR PORE COMPLEX PROTEIN NUP133"/>
    <property type="match status" value="1"/>
</dbReference>
<feature type="region of interest" description="Disordered" evidence="8">
    <location>
        <begin position="1"/>
        <end position="33"/>
    </location>
</feature>
<evidence type="ECO:0008006" key="13">
    <source>
        <dbReference type="Google" id="ProtNLM"/>
    </source>
</evidence>
<dbReference type="Pfam" id="PF08801">
    <property type="entry name" value="Nucleoporin_N"/>
    <property type="match status" value="1"/>
</dbReference>
<evidence type="ECO:0000256" key="8">
    <source>
        <dbReference type="SAM" id="MobiDB-lite"/>
    </source>
</evidence>
<evidence type="ECO:0000256" key="6">
    <source>
        <dbReference type="ARBA" id="ARBA00023010"/>
    </source>
</evidence>
<feature type="region of interest" description="Disordered" evidence="8">
    <location>
        <begin position="561"/>
        <end position="584"/>
    </location>
</feature>
<evidence type="ECO:0000256" key="4">
    <source>
        <dbReference type="ARBA" id="ARBA00022816"/>
    </source>
</evidence>
<dbReference type="PANTHER" id="PTHR13405:SF11">
    <property type="entry name" value="NUCLEAR PORE COMPLEX PROTEIN NUP133"/>
    <property type="match status" value="1"/>
</dbReference>
<name>A0A834H404_RHOSS</name>
<organism evidence="11 12">
    <name type="scientific">Rhododendron simsii</name>
    <name type="common">Sims's rhododendron</name>
    <dbReference type="NCBI Taxonomy" id="118357"/>
    <lineage>
        <taxon>Eukaryota</taxon>
        <taxon>Viridiplantae</taxon>
        <taxon>Streptophyta</taxon>
        <taxon>Embryophyta</taxon>
        <taxon>Tracheophyta</taxon>
        <taxon>Spermatophyta</taxon>
        <taxon>Magnoliopsida</taxon>
        <taxon>eudicotyledons</taxon>
        <taxon>Gunneridae</taxon>
        <taxon>Pentapetalae</taxon>
        <taxon>asterids</taxon>
        <taxon>Ericales</taxon>
        <taxon>Ericaceae</taxon>
        <taxon>Ericoideae</taxon>
        <taxon>Rhodoreae</taxon>
        <taxon>Rhododendron</taxon>
    </lineage>
</organism>
<dbReference type="GO" id="GO:0031080">
    <property type="term" value="C:nuclear pore outer ring"/>
    <property type="evidence" value="ECO:0007669"/>
    <property type="project" value="TreeGrafter"/>
</dbReference>
<keyword evidence="4" id="KW-0509">mRNA transport</keyword>
<dbReference type="Gene3D" id="2.130.10.10">
    <property type="entry name" value="YVTN repeat-like/Quinoprotein amine dehydrogenase"/>
    <property type="match status" value="1"/>
</dbReference>
<comment type="subcellular location">
    <subcellularLocation>
        <location evidence="1">Nucleus envelope</location>
    </subcellularLocation>
</comment>
<dbReference type="SUPFAM" id="SSF117289">
    <property type="entry name" value="Nucleoporin domain"/>
    <property type="match status" value="1"/>
</dbReference>
<evidence type="ECO:0000259" key="10">
    <source>
        <dbReference type="Pfam" id="PF08801"/>
    </source>
</evidence>
<evidence type="ECO:0000256" key="7">
    <source>
        <dbReference type="ARBA" id="ARBA00023242"/>
    </source>
</evidence>
<reference evidence="11" key="1">
    <citation type="submission" date="2019-11" db="EMBL/GenBank/DDBJ databases">
        <authorList>
            <person name="Liu Y."/>
            <person name="Hou J."/>
            <person name="Li T.-Q."/>
            <person name="Guan C.-H."/>
            <person name="Wu X."/>
            <person name="Wu H.-Z."/>
            <person name="Ling F."/>
            <person name="Zhang R."/>
            <person name="Shi X.-G."/>
            <person name="Ren J.-P."/>
            <person name="Chen E.-F."/>
            <person name="Sun J.-M."/>
        </authorList>
    </citation>
    <scope>NUCLEOTIDE SEQUENCE</scope>
    <source>
        <strain evidence="11">Adult_tree_wgs_1</strain>
        <tissue evidence="11">Leaves</tissue>
    </source>
</reference>
<dbReference type="GO" id="GO:0017056">
    <property type="term" value="F:structural constituent of nuclear pore"/>
    <property type="evidence" value="ECO:0007669"/>
    <property type="project" value="InterPro"/>
</dbReference>
<proteinExistence type="inferred from homology"/>
<dbReference type="InterPro" id="IPR007187">
    <property type="entry name" value="Nucleoporin_Nup133/Nup155_C"/>
</dbReference>
<keyword evidence="3" id="KW-0813">Transport</keyword>
<protein>
    <recommendedName>
        <fullName evidence="13">Nuclear pore complex protein NUP133</fullName>
    </recommendedName>
</protein>
<dbReference type="Proteomes" id="UP000626092">
    <property type="component" value="Unassembled WGS sequence"/>
</dbReference>
<keyword evidence="7" id="KW-0539">Nucleus</keyword>
<dbReference type="GO" id="GO:0006606">
    <property type="term" value="P:protein import into nucleus"/>
    <property type="evidence" value="ECO:0007669"/>
    <property type="project" value="TreeGrafter"/>
</dbReference>
<evidence type="ECO:0000313" key="12">
    <source>
        <dbReference type="Proteomes" id="UP000626092"/>
    </source>
</evidence>
<feature type="domain" description="Nucleoporin Nup133/Nup155-like N-terminal" evidence="10">
    <location>
        <begin position="83"/>
        <end position="548"/>
    </location>
</feature>
<dbReference type="EMBL" id="WJXA01000004">
    <property type="protein sequence ID" value="KAF7145114.1"/>
    <property type="molecule type" value="Genomic_DNA"/>
</dbReference>
<evidence type="ECO:0000256" key="2">
    <source>
        <dbReference type="ARBA" id="ARBA00005569"/>
    </source>
</evidence>
<feature type="domain" description="Nucleoporin Nup133/Nup155-like C-terminal" evidence="9">
    <location>
        <begin position="1027"/>
        <end position="1093"/>
    </location>
</feature>
<dbReference type="InterPro" id="IPR037624">
    <property type="entry name" value="Nup133-like"/>
</dbReference>
<dbReference type="OrthoDB" id="103454at2759"/>
<evidence type="ECO:0000256" key="1">
    <source>
        <dbReference type="ARBA" id="ARBA00004259"/>
    </source>
</evidence>
<accession>A0A834H404</accession>
<comment type="caution">
    <text evidence="11">The sequence shown here is derived from an EMBL/GenBank/DDBJ whole genome shotgun (WGS) entry which is preliminary data.</text>
</comment>
<evidence type="ECO:0000259" key="9">
    <source>
        <dbReference type="Pfam" id="PF03177"/>
    </source>
</evidence>
<keyword evidence="12" id="KW-1185">Reference proteome</keyword>
<comment type="similarity">
    <text evidence="2">Belongs to the nucleoporin Nup133 family.</text>
</comment>
<dbReference type="GO" id="GO:0000972">
    <property type="term" value="P:transcription-dependent tethering of RNA polymerase II gene DNA at nuclear periphery"/>
    <property type="evidence" value="ECO:0007669"/>
    <property type="project" value="TreeGrafter"/>
</dbReference>
<keyword evidence="6" id="KW-0811">Translocation</keyword>
<evidence type="ECO:0000256" key="5">
    <source>
        <dbReference type="ARBA" id="ARBA00022927"/>
    </source>
</evidence>
<feature type="region of interest" description="Disordered" evidence="8">
    <location>
        <begin position="234"/>
        <end position="260"/>
    </location>
</feature>
<dbReference type="Pfam" id="PF03177">
    <property type="entry name" value="Nucleoporin_C"/>
    <property type="match status" value="1"/>
</dbReference>
<gene>
    <name evidence="11" type="ORF">RHSIM_Rhsim04G0038700</name>
</gene>
<dbReference type="InterPro" id="IPR014908">
    <property type="entry name" value="Nucleoporin_Nup133/Nup155_N"/>
</dbReference>
<keyword evidence="5" id="KW-0653">Protein transport</keyword>
<evidence type="ECO:0000313" key="11">
    <source>
        <dbReference type="EMBL" id="KAF7145114.1"/>
    </source>
</evidence>